<evidence type="ECO:0000259" key="1">
    <source>
        <dbReference type="PROSITE" id="PS50888"/>
    </source>
</evidence>
<dbReference type="VEuPathDB" id="VectorBase:SSCA005250"/>
<evidence type="ECO:0000313" key="6">
    <source>
        <dbReference type="Proteomes" id="UP000616769"/>
    </source>
</evidence>
<name>A0A132AFP0_SARSC</name>
<dbReference type="Pfam" id="PF00010">
    <property type="entry name" value="HLH"/>
    <property type="match status" value="1"/>
</dbReference>
<dbReference type="GO" id="GO:0000981">
    <property type="term" value="F:DNA-binding transcription factor activity, RNA polymerase II-specific"/>
    <property type="evidence" value="ECO:0007669"/>
    <property type="project" value="TreeGrafter"/>
</dbReference>
<dbReference type="PROSITE" id="PS50888">
    <property type="entry name" value="BHLH"/>
    <property type="match status" value="1"/>
</dbReference>
<dbReference type="Proteomes" id="UP000070412">
    <property type="component" value="Unassembled WGS sequence"/>
</dbReference>
<evidence type="ECO:0000313" key="4">
    <source>
        <dbReference type="EnsemblMetazoa" id="KAF7489728.1"/>
    </source>
</evidence>
<evidence type="ECO:0000313" key="3">
    <source>
        <dbReference type="EMBL" id="KPM09250.1"/>
    </source>
</evidence>
<keyword evidence="5" id="KW-1185">Reference proteome</keyword>
<dbReference type="PANTHER" id="PTHR23349">
    <property type="entry name" value="BASIC HELIX-LOOP-HELIX TRANSCRIPTION FACTOR, TWIST"/>
    <property type="match status" value="1"/>
</dbReference>
<reference evidence="3 6" key="1">
    <citation type="journal article" date="2015" name="Parasit. Vectors">
        <title>Draft genome of the scabies mite.</title>
        <authorList>
            <person name="Rider S.D.Jr."/>
            <person name="Morgan M.S."/>
            <person name="Arlian L.G."/>
        </authorList>
    </citation>
    <scope>NUCLEOTIDE SEQUENCE [LARGE SCALE GENOMIC DNA]</scope>
    <source>
        <strain evidence="3">Arlian Lab</strain>
    </source>
</reference>
<reference evidence="5" key="2">
    <citation type="journal article" date="2020" name="PLoS Negl. Trop. Dis.">
        <title>High-quality nuclear genome for Sarcoptes scabiei-A critical resource for a neglected parasite.</title>
        <authorList>
            <person name="Korhonen P.K."/>
            <person name="Gasser R.B."/>
            <person name="Ma G."/>
            <person name="Wang T."/>
            <person name="Stroehlein A.J."/>
            <person name="Young N.D."/>
            <person name="Ang C.S."/>
            <person name="Fernando D.D."/>
            <person name="Lu H.C."/>
            <person name="Taylor S."/>
            <person name="Reynolds S.L."/>
            <person name="Mofiz E."/>
            <person name="Najaraj S.H."/>
            <person name="Gowda H."/>
            <person name="Madugundu A."/>
            <person name="Renuse S."/>
            <person name="Holt D."/>
            <person name="Pandey A."/>
            <person name="Papenfuss A.T."/>
            <person name="Fischer K."/>
        </authorList>
    </citation>
    <scope>NUCLEOTIDE SEQUENCE [LARGE SCALE GENOMIC DNA]</scope>
</reference>
<dbReference type="EMBL" id="JXLN01013324">
    <property type="protein sequence ID" value="KPM09250.1"/>
    <property type="molecule type" value="Genomic_DNA"/>
</dbReference>
<dbReference type="OrthoDB" id="6233288at2759"/>
<protein>
    <submittedName>
        <fullName evidence="3">Helix-loop-helix DNA-binding domain containing protein 2</fullName>
    </submittedName>
    <submittedName>
        <fullName evidence="2">Transcription factor 23</fullName>
    </submittedName>
</protein>
<keyword evidence="3" id="KW-0238">DNA-binding</keyword>
<dbReference type="SUPFAM" id="SSF47459">
    <property type="entry name" value="HLH, helix-loop-helix DNA-binding domain"/>
    <property type="match status" value="1"/>
</dbReference>
<evidence type="ECO:0000313" key="5">
    <source>
        <dbReference type="Proteomes" id="UP000070412"/>
    </source>
</evidence>
<dbReference type="SMART" id="SM00353">
    <property type="entry name" value="HLH"/>
    <property type="match status" value="1"/>
</dbReference>
<feature type="domain" description="BHLH" evidence="1">
    <location>
        <begin position="13"/>
        <end position="65"/>
    </location>
</feature>
<proteinExistence type="predicted"/>
<dbReference type="CDD" id="cd11424">
    <property type="entry name" value="bHLH_TS_OUT"/>
    <property type="match status" value="1"/>
</dbReference>
<dbReference type="EnsemblMetazoa" id="SSS_6887s_mrna">
    <property type="protein sequence ID" value="KAF7489728.1"/>
    <property type="gene ID" value="SSS_6887"/>
</dbReference>
<evidence type="ECO:0000313" key="2">
    <source>
        <dbReference type="EMBL" id="KAF7489728.1"/>
    </source>
</evidence>
<reference evidence="2" key="3">
    <citation type="submission" date="2020-01" db="EMBL/GenBank/DDBJ databases">
        <authorList>
            <person name="Korhonen P.K.K."/>
            <person name="Guangxu M.G."/>
            <person name="Wang T.W."/>
            <person name="Stroehlein A.J.S."/>
            <person name="Young N.D."/>
            <person name="Ang C.-S.A."/>
            <person name="Fernando D.W.F."/>
            <person name="Lu H.L."/>
            <person name="Taylor S.T."/>
            <person name="Ehtesham M.E.M."/>
            <person name="Najaraj S.H.N."/>
            <person name="Harsha G.H.G."/>
            <person name="Madugundu A.M."/>
            <person name="Renuse S.R."/>
            <person name="Holt D.H."/>
            <person name="Pandey A.P."/>
            <person name="Papenfuss A.P."/>
            <person name="Gasser R.B.G."/>
            <person name="Fischer K.F."/>
        </authorList>
    </citation>
    <scope>NUCLEOTIDE SEQUENCE</scope>
    <source>
        <strain evidence="2">SSS_KF_BRIS2020</strain>
    </source>
</reference>
<dbReference type="InterPro" id="IPR036638">
    <property type="entry name" value="HLH_DNA-bd_sf"/>
</dbReference>
<dbReference type="GO" id="GO:0046983">
    <property type="term" value="F:protein dimerization activity"/>
    <property type="evidence" value="ECO:0007669"/>
    <property type="project" value="InterPro"/>
</dbReference>
<dbReference type="InterPro" id="IPR050283">
    <property type="entry name" value="E-box_TF_Regulators"/>
</dbReference>
<dbReference type="InterPro" id="IPR011598">
    <property type="entry name" value="bHLH_dom"/>
</dbReference>
<organism evidence="3 6">
    <name type="scientific">Sarcoptes scabiei</name>
    <name type="common">Itch mite</name>
    <name type="synonym">Acarus scabiei</name>
    <dbReference type="NCBI Taxonomy" id="52283"/>
    <lineage>
        <taxon>Eukaryota</taxon>
        <taxon>Metazoa</taxon>
        <taxon>Ecdysozoa</taxon>
        <taxon>Arthropoda</taxon>
        <taxon>Chelicerata</taxon>
        <taxon>Arachnida</taxon>
        <taxon>Acari</taxon>
        <taxon>Acariformes</taxon>
        <taxon>Sarcoptiformes</taxon>
        <taxon>Astigmata</taxon>
        <taxon>Psoroptidia</taxon>
        <taxon>Sarcoptoidea</taxon>
        <taxon>Sarcoptidae</taxon>
        <taxon>Sarcoptinae</taxon>
        <taxon>Sarcoptes</taxon>
    </lineage>
</organism>
<dbReference type="Proteomes" id="UP000616769">
    <property type="component" value="Unassembled WGS sequence"/>
</dbReference>
<accession>A0A132AFP0</accession>
<dbReference type="EMBL" id="WVUK01000064">
    <property type="protein sequence ID" value="KAF7489728.1"/>
    <property type="molecule type" value="Genomic_DNA"/>
</dbReference>
<reference evidence="4" key="4">
    <citation type="submission" date="2022-06" db="UniProtKB">
        <authorList>
            <consortium name="EnsemblMetazoa"/>
        </authorList>
    </citation>
    <scope>IDENTIFICATION</scope>
</reference>
<dbReference type="AlphaFoldDB" id="A0A132AFP0"/>
<dbReference type="PANTHER" id="PTHR23349:SF111">
    <property type="entry name" value="BHLH DOMAIN-CONTAINING PROTEIN"/>
    <property type="match status" value="1"/>
</dbReference>
<dbReference type="Gene3D" id="4.10.280.10">
    <property type="entry name" value="Helix-loop-helix DNA-binding domain"/>
    <property type="match status" value="1"/>
</dbReference>
<gene>
    <name evidence="3" type="ORF">QR98_0077840</name>
    <name evidence="2" type="ORF">SSS_6887</name>
</gene>
<dbReference type="GO" id="GO:0032502">
    <property type="term" value="P:developmental process"/>
    <property type="evidence" value="ECO:0007669"/>
    <property type="project" value="TreeGrafter"/>
</dbReference>
<dbReference type="GO" id="GO:0000977">
    <property type="term" value="F:RNA polymerase II transcription regulatory region sequence-specific DNA binding"/>
    <property type="evidence" value="ECO:0007669"/>
    <property type="project" value="TreeGrafter"/>
</dbReference>
<sequence length="147" mass="17141">MSRFYSKNAPTKWITAKNAERERSRVRSLRMAFQSLQLCLPSVPPDTKLSKLDILILATNYIDLLTRVLNQSSDPNPFDTKPIMEENQSISTQVYRPIKKWPMRSRLYSMIRRDFQNDFIESINSNDTISFNHSVISSNDCNNSNNY</sequence>